<evidence type="ECO:0000256" key="3">
    <source>
        <dbReference type="ARBA" id="ARBA00023015"/>
    </source>
</evidence>
<proteinExistence type="predicted"/>
<keyword evidence="4" id="KW-0804">Transcription</keyword>
<protein>
    <recommendedName>
        <fullName evidence="2">Regulatory protein zeste</fullName>
    </recommendedName>
</protein>
<evidence type="ECO:0000256" key="1">
    <source>
        <dbReference type="ARBA" id="ARBA00011764"/>
    </source>
</evidence>
<accession>A0A8R2JVR8</accession>
<dbReference type="PANTHER" id="PTHR21411">
    <property type="entry name" value="APONTIC"/>
    <property type="match status" value="1"/>
</dbReference>
<dbReference type="GeneID" id="115034794"/>
<name>A0A8R2JVR8_ACYPI</name>
<evidence type="ECO:0000256" key="2">
    <source>
        <dbReference type="ARBA" id="ARBA00016807"/>
    </source>
</evidence>
<organism evidence="7 8">
    <name type="scientific">Acyrthosiphon pisum</name>
    <name type="common">Pea aphid</name>
    <dbReference type="NCBI Taxonomy" id="7029"/>
    <lineage>
        <taxon>Eukaryota</taxon>
        <taxon>Metazoa</taxon>
        <taxon>Ecdysozoa</taxon>
        <taxon>Arthropoda</taxon>
        <taxon>Hexapoda</taxon>
        <taxon>Insecta</taxon>
        <taxon>Pterygota</taxon>
        <taxon>Neoptera</taxon>
        <taxon>Paraneoptera</taxon>
        <taxon>Hemiptera</taxon>
        <taxon>Sternorrhyncha</taxon>
        <taxon>Aphidomorpha</taxon>
        <taxon>Aphidoidea</taxon>
        <taxon>Aphididae</taxon>
        <taxon>Macrosiphini</taxon>
        <taxon>Acyrthosiphon</taxon>
    </lineage>
</organism>
<reference evidence="8" key="1">
    <citation type="submission" date="2010-06" db="EMBL/GenBank/DDBJ databases">
        <authorList>
            <person name="Jiang H."/>
            <person name="Abraham K."/>
            <person name="Ali S."/>
            <person name="Alsbrooks S.L."/>
            <person name="Anim B.N."/>
            <person name="Anosike U.S."/>
            <person name="Attaway T."/>
            <person name="Bandaranaike D.P."/>
            <person name="Battles P.K."/>
            <person name="Bell S.N."/>
            <person name="Bell A.V."/>
            <person name="Beltran B."/>
            <person name="Bickham C."/>
            <person name="Bustamante Y."/>
            <person name="Caleb T."/>
            <person name="Canada A."/>
            <person name="Cardenas V."/>
            <person name="Carter K."/>
            <person name="Chacko J."/>
            <person name="Chandrabose M.N."/>
            <person name="Chavez D."/>
            <person name="Chavez A."/>
            <person name="Chen L."/>
            <person name="Chu H.-S."/>
            <person name="Claassen K.J."/>
            <person name="Cockrell R."/>
            <person name="Collins M."/>
            <person name="Cooper J.A."/>
            <person name="Cree A."/>
            <person name="Curry S.M."/>
            <person name="Da Y."/>
            <person name="Dao M.D."/>
            <person name="Das B."/>
            <person name="Davila M.-L."/>
            <person name="Davy-Carroll L."/>
            <person name="Denson S."/>
            <person name="Dinh H."/>
            <person name="Ebong V.E."/>
            <person name="Edwards J.R."/>
            <person name="Egan A."/>
            <person name="El-Daye J."/>
            <person name="Escobedo L."/>
            <person name="Fernandez S."/>
            <person name="Fernando P.R."/>
            <person name="Flagg N."/>
            <person name="Forbes L.D."/>
            <person name="Fowler R.G."/>
            <person name="Fu Q."/>
            <person name="Gabisi R.A."/>
            <person name="Ganer J."/>
            <person name="Garbino Pronczuk A."/>
            <person name="Garcia R.M."/>
            <person name="Garner T."/>
            <person name="Garrett T.E."/>
            <person name="Gonzalez D.A."/>
            <person name="Hamid H."/>
            <person name="Hawkins E.S."/>
            <person name="Hirani K."/>
            <person name="Hogues M.E."/>
            <person name="Hollins B."/>
            <person name="Hsiao C.-H."/>
            <person name="Jabil R."/>
            <person name="James M.L."/>
            <person name="Jhangiani S.N."/>
            <person name="Johnson B."/>
            <person name="Johnson Q."/>
            <person name="Joshi V."/>
            <person name="Kalu J.B."/>
            <person name="Kam C."/>
            <person name="Kashfia A."/>
            <person name="Keebler J."/>
            <person name="Kisamo H."/>
            <person name="Kovar C.L."/>
            <person name="Lago L.A."/>
            <person name="Lai C.-Y."/>
            <person name="Laidlaw J."/>
            <person name="Lara F."/>
            <person name="Le T.-K."/>
            <person name="Lee S.L."/>
            <person name="Legall F.H."/>
            <person name="Lemon S.J."/>
            <person name="Lewis L.R."/>
            <person name="Li B."/>
            <person name="Liu Y."/>
            <person name="Liu Y.-S."/>
            <person name="Lopez J."/>
            <person name="Lozado R.J."/>
            <person name="Lu J."/>
            <person name="Madu R.C."/>
            <person name="Maheshwari M."/>
            <person name="Maheshwari R."/>
            <person name="Malloy K."/>
            <person name="Martinez E."/>
            <person name="Mathew T."/>
            <person name="Mercado I.C."/>
            <person name="Mercado C."/>
            <person name="Meyer B."/>
            <person name="Montgomery K."/>
            <person name="Morgan M.B."/>
            <person name="Munidasa M."/>
            <person name="Nazareth L.V."/>
            <person name="Nelson J."/>
            <person name="Ng B.M."/>
            <person name="Nguyen N.B."/>
            <person name="Nguyen P.Q."/>
            <person name="Nguyen T."/>
            <person name="Obregon M."/>
            <person name="Okwuonu G.O."/>
            <person name="Onwere C.G."/>
            <person name="Orozco G."/>
            <person name="Parra A."/>
            <person name="Patel S."/>
            <person name="Patil S."/>
            <person name="Perez A."/>
            <person name="Perez Y."/>
            <person name="Pham C."/>
            <person name="Primus E.L."/>
            <person name="Pu L.-L."/>
            <person name="Puazo M."/>
            <person name="Qin X."/>
            <person name="Quiroz J.B."/>
            <person name="Reese J."/>
            <person name="Richards S."/>
            <person name="Rives C.M."/>
            <person name="Robberts R."/>
            <person name="Ruiz S.J."/>
            <person name="Ruiz M.J."/>
            <person name="Santibanez J."/>
            <person name="Schneider B.W."/>
            <person name="Sisson I."/>
            <person name="Smith M."/>
            <person name="Sodergren E."/>
            <person name="Song X.-Z."/>
            <person name="Song B.B."/>
            <person name="Summersgill H."/>
            <person name="Thelus R."/>
            <person name="Thornton R.D."/>
            <person name="Trejos Z.Y."/>
            <person name="Usmani K."/>
            <person name="Vattathil S."/>
            <person name="Villasana D."/>
            <person name="Walker D.L."/>
            <person name="Wang S."/>
            <person name="Wang K."/>
            <person name="White C.S."/>
            <person name="Williams A.C."/>
            <person name="Williamson J."/>
            <person name="Wilson K."/>
            <person name="Woghiren I.O."/>
            <person name="Woodworth J.R."/>
            <person name="Worley K.C."/>
            <person name="Wright R.A."/>
            <person name="Wu W."/>
            <person name="Young L."/>
            <person name="Zhang L."/>
            <person name="Zhang J."/>
            <person name="Zhu Y."/>
            <person name="Muzny D.M."/>
            <person name="Weinstock G."/>
            <person name="Gibbs R.A."/>
        </authorList>
    </citation>
    <scope>NUCLEOTIDE SEQUENCE [LARGE SCALE GENOMIC DNA]</scope>
    <source>
        <strain evidence="8">LSR1</strain>
    </source>
</reference>
<dbReference type="Proteomes" id="UP000007819">
    <property type="component" value="Unassembled WGS sequence"/>
</dbReference>
<dbReference type="InterPro" id="IPR028002">
    <property type="entry name" value="Myb_DNA-bind_5"/>
</dbReference>
<dbReference type="AlphaFoldDB" id="A0A8R2JVR8"/>
<dbReference type="OrthoDB" id="6585634at2759"/>
<evidence type="ECO:0000256" key="5">
    <source>
        <dbReference type="ARBA" id="ARBA00025466"/>
    </source>
</evidence>
<evidence type="ECO:0000313" key="7">
    <source>
        <dbReference type="EnsemblMetazoa" id="XP_029348111.1"/>
    </source>
</evidence>
<sequence>MATGASAIKRLRNKNFTEKEKEMLMELIIPHKNVIENIKTDSINIKRKTQLWEYITSQYNNNNSETGKRTVTQLKNVYDMAKRRAKKELSSDKVSMYKCMKDITDEDQLVIVDLVQSYRSEIVSFIII</sequence>
<dbReference type="KEGG" id="api:115034794"/>
<dbReference type="OMA" id="FFADEMM"/>
<comment type="subunit">
    <text evidence="1">Self-associates forming complexes of several hundred monomers.</text>
</comment>
<feature type="domain" description="Myb/SANT-like DNA-binding" evidence="6">
    <location>
        <begin position="12"/>
        <end position="90"/>
    </location>
</feature>
<dbReference type="RefSeq" id="XP_029348111.1">
    <property type="nucleotide sequence ID" value="XM_029492251.1"/>
</dbReference>
<evidence type="ECO:0000259" key="6">
    <source>
        <dbReference type="Pfam" id="PF13873"/>
    </source>
</evidence>
<reference evidence="7" key="2">
    <citation type="submission" date="2022-06" db="UniProtKB">
        <authorList>
            <consortium name="EnsemblMetazoa"/>
        </authorList>
    </citation>
    <scope>IDENTIFICATION</scope>
</reference>
<evidence type="ECO:0000313" key="8">
    <source>
        <dbReference type="Proteomes" id="UP000007819"/>
    </source>
</evidence>
<comment type="function">
    <text evidence="5">Involved in transvection phenomena (= synapsis-dependent gene expression), where the synaptic pairing of chromosomes carrying genes with which zeste interacts influences the expression of these genes. Zeste binds to DNA and stimulates transcription from a nearby promoter.</text>
</comment>
<dbReference type="PANTHER" id="PTHR21411:SF0">
    <property type="entry name" value="REGULATORY PROTEIN ZESTE"/>
    <property type="match status" value="1"/>
</dbReference>
<dbReference type="EnsemblMetazoa" id="XM_029492251.1">
    <property type="protein sequence ID" value="XP_029348111.1"/>
    <property type="gene ID" value="LOC115034794"/>
</dbReference>
<keyword evidence="3" id="KW-0805">Transcription regulation</keyword>
<dbReference type="Pfam" id="PF13873">
    <property type="entry name" value="Myb_DNA-bind_5"/>
    <property type="match status" value="1"/>
</dbReference>
<keyword evidence="8" id="KW-1185">Reference proteome</keyword>
<evidence type="ECO:0000256" key="4">
    <source>
        <dbReference type="ARBA" id="ARBA00023163"/>
    </source>
</evidence>